<evidence type="ECO:0000313" key="3">
    <source>
        <dbReference type="Proteomes" id="UP000028549"/>
    </source>
</evidence>
<dbReference type="STRING" id="246786.GS18_0210655"/>
<reference evidence="2 3" key="1">
    <citation type="journal article" date="2005" name="Int. J. Syst. Evol. Microbiol.">
        <title>Bacillus cibi sp. nov., isolated from jeotgal, a traditional Korean fermented seafood.</title>
        <authorList>
            <person name="Yoon J.H."/>
            <person name="Lee C.H."/>
            <person name="Oh T.K."/>
        </authorList>
    </citation>
    <scope>NUCLEOTIDE SEQUENCE [LARGE SCALE GENOMIC DNA]</scope>
    <source>
        <strain evidence="2 3">DSM 16189</strain>
    </source>
</reference>
<feature type="transmembrane region" description="Helical" evidence="1">
    <location>
        <begin position="49"/>
        <end position="67"/>
    </location>
</feature>
<evidence type="ECO:0008006" key="4">
    <source>
        <dbReference type="Google" id="ProtNLM"/>
    </source>
</evidence>
<keyword evidence="1" id="KW-0472">Membrane</keyword>
<dbReference type="RefSeq" id="WP_035206995.1">
    <property type="nucleotide sequence ID" value="NZ_JNVC02000005.1"/>
</dbReference>
<keyword evidence="1" id="KW-0812">Transmembrane</keyword>
<organism evidence="2 3">
    <name type="scientific">Metabacillus indicus</name>
    <name type="common">Bacillus indicus</name>
    <dbReference type="NCBI Taxonomy" id="246786"/>
    <lineage>
        <taxon>Bacteria</taxon>
        <taxon>Bacillati</taxon>
        <taxon>Bacillota</taxon>
        <taxon>Bacilli</taxon>
        <taxon>Bacillales</taxon>
        <taxon>Bacillaceae</taxon>
        <taxon>Metabacillus</taxon>
    </lineage>
</organism>
<dbReference type="Proteomes" id="UP000028549">
    <property type="component" value="Unassembled WGS sequence"/>
</dbReference>
<name>A0A084GW73_METID</name>
<evidence type="ECO:0000256" key="1">
    <source>
        <dbReference type="SAM" id="Phobius"/>
    </source>
</evidence>
<keyword evidence="1" id="KW-1133">Transmembrane helix</keyword>
<accession>A0A084GW73</accession>
<keyword evidence="3" id="KW-1185">Reference proteome</keyword>
<evidence type="ECO:0000313" key="2">
    <source>
        <dbReference type="EMBL" id="KEZ51585.1"/>
    </source>
</evidence>
<dbReference type="OrthoDB" id="2842528at2"/>
<protein>
    <recommendedName>
        <fullName evidence="4">DUF4367 domain-containing protein</fullName>
    </recommendedName>
</protein>
<proteinExistence type="predicted"/>
<gene>
    <name evidence="2" type="ORF">GS18_0210655</name>
</gene>
<comment type="caution">
    <text evidence="2">The sequence shown here is derived from an EMBL/GenBank/DDBJ whole genome shotgun (WGS) entry which is preliminary data.</text>
</comment>
<dbReference type="AlphaFoldDB" id="A0A084GW73"/>
<sequence>MSKEVSYYDQLLQNLDDQVEWSPQRSQMVRIRLQKSIQKTNMISKLQRVYILSISSVLAALFLFVMAGQISGQLNLAGTGDHSGRNSKFIEGVHYQMETINGQKTAVLTNEGIENTVYPTDANETIKTIAGEPEIHLSISKQGREKVFETQAIYTTATLGEHIYIDSQRHNEPVDKRIEMLMPHTKYPSSSQSTYEMKISGHRAVMQEEKTGIGKTDLYVVTENYIYHIYSAGMSKKDSRIDPQELITLANLLQFEKE</sequence>
<dbReference type="EMBL" id="JNVC02000005">
    <property type="protein sequence ID" value="KEZ51585.1"/>
    <property type="molecule type" value="Genomic_DNA"/>
</dbReference>